<evidence type="ECO:0000256" key="1">
    <source>
        <dbReference type="ARBA" id="ARBA00004141"/>
    </source>
</evidence>
<feature type="transmembrane region" description="Helical" evidence="6">
    <location>
        <begin position="100"/>
        <end position="121"/>
    </location>
</feature>
<keyword evidence="2 6" id="KW-0812">Transmembrane</keyword>
<dbReference type="AlphaFoldDB" id="A0A6G1IIS2"/>
<evidence type="ECO:0000313" key="9">
    <source>
        <dbReference type="Proteomes" id="UP000799291"/>
    </source>
</evidence>
<dbReference type="Pfam" id="PF20684">
    <property type="entry name" value="Fung_rhodopsin"/>
    <property type="match status" value="1"/>
</dbReference>
<accession>A0A6G1IIS2</accession>
<dbReference type="Proteomes" id="UP000799291">
    <property type="component" value="Unassembled WGS sequence"/>
</dbReference>
<reference evidence="8" key="1">
    <citation type="journal article" date="2020" name="Stud. Mycol.">
        <title>101 Dothideomycetes genomes: a test case for predicting lifestyles and emergence of pathogens.</title>
        <authorList>
            <person name="Haridas S."/>
            <person name="Albert R."/>
            <person name="Binder M."/>
            <person name="Bloem J."/>
            <person name="Labutti K."/>
            <person name="Salamov A."/>
            <person name="Andreopoulos B."/>
            <person name="Baker S."/>
            <person name="Barry K."/>
            <person name="Bills G."/>
            <person name="Bluhm B."/>
            <person name="Cannon C."/>
            <person name="Castanera R."/>
            <person name="Culley D."/>
            <person name="Daum C."/>
            <person name="Ezra D."/>
            <person name="Gonzalez J."/>
            <person name="Henrissat B."/>
            <person name="Kuo A."/>
            <person name="Liang C."/>
            <person name="Lipzen A."/>
            <person name="Lutzoni F."/>
            <person name="Magnuson J."/>
            <person name="Mondo S."/>
            <person name="Nolan M."/>
            <person name="Ohm R."/>
            <person name="Pangilinan J."/>
            <person name="Park H.-J."/>
            <person name="Ramirez L."/>
            <person name="Alfaro M."/>
            <person name="Sun H."/>
            <person name="Tritt A."/>
            <person name="Yoshinaga Y."/>
            <person name="Zwiers L.-H."/>
            <person name="Turgeon B."/>
            <person name="Goodwin S."/>
            <person name="Spatafora J."/>
            <person name="Crous P."/>
            <person name="Grigoriev I."/>
        </authorList>
    </citation>
    <scope>NUCLEOTIDE SEQUENCE</scope>
    <source>
        <strain evidence="8">CBS 122367</strain>
    </source>
</reference>
<feature type="transmembrane region" description="Helical" evidence="6">
    <location>
        <begin position="20"/>
        <end position="41"/>
    </location>
</feature>
<keyword evidence="4 6" id="KW-0472">Membrane</keyword>
<feature type="transmembrane region" description="Helical" evidence="6">
    <location>
        <begin position="133"/>
        <end position="154"/>
    </location>
</feature>
<dbReference type="GO" id="GO:0016020">
    <property type="term" value="C:membrane"/>
    <property type="evidence" value="ECO:0007669"/>
    <property type="project" value="UniProtKB-SubCell"/>
</dbReference>
<evidence type="ECO:0000313" key="8">
    <source>
        <dbReference type="EMBL" id="KAF2677799.1"/>
    </source>
</evidence>
<protein>
    <recommendedName>
        <fullName evidence="7">Rhodopsin domain-containing protein</fullName>
    </recommendedName>
</protein>
<evidence type="ECO:0000256" key="2">
    <source>
        <dbReference type="ARBA" id="ARBA00022692"/>
    </source>
</evidence>
<dbReference type="InterPro" id="IPR049326">
    <property type="entry name" value="Rhodopsin_dom_fungi"/>
</dbReference>
<gene>
    <name evidence="8" type="ORF">K458DRAFT_423648</name>
</gene>
<keyword evidence="3 6" id="KW-1133">Transmembrane helix</keyword>
<feature type="transmembrane region" description="Helical" evidence="6">
    <location>
        <begin position="211"/>
        <end position="233"/>
    </location>
</feature>
<organism evidence="8 9">
    <name type="scientific">Lentithecium fluviatile CBS 122367</name>
    <dbReference type="NCBI Taxonomy" id="1168545"/>
    <lineage>
        <taxon>Eukaryota</taxon>
        <taxon>Fungi</taxon>
        <taxon>Dikarya</taxon>
        <taxon>Ascomycota</taxon>
        <taxon>Pezizomycotina</taxon>
        <taxon>Dothideomycetes</taxon>
        <taxon>Pleosporomycetidae</taxon>
        <taxon>Pleosporales</taxon>
        <taxon>Massarineae</taxon>
        <taxon>Lentitheciaceae</taxon>
        <taxon>Lentithecium</taxon>
    </lineage>
</organism>
<dbReference type="OrthoDB" id="3934549at2759"/>
<dbReference type="PANTHER" id="PTHR33048:SF47">
    <property type="entry name" value="INTEGRAL MEMBRANE PROTEIN-RELATED"/>
    <property type="match status" value="1"/>
</dbReference>
<feature type="transmembrane region" description="Helical" evidence="6">
    <location>
        <begin position="174"/>
        <end position="199"/>
    </location>
</feature>
<evidence type="ECO:0000259" key="7">
    <source>
        <dbReference type="Pfam" id="PF20684"/>
    </source>
</evidence>
<evidence type="ECO:0000256" key="4">
    <source>
        <dbReference type="ARBA" id="ARBA00023136"/>
    </source>
</evidence>
<evidence type="ECO:0000256" key="6">
    <source>
        <dbReference type="SAM" id="Phobius"/>
    </source>
</evidence>
<sequence>MVAPTPEQIQYMLDHIDESLVASIHISSGICVGVTFFSLVLRVISRRYISAAFAKDDYSILVGFAFYVAYITGLGFSTRYGQGRHVLLVTNVKAFAINNIINMSLYVAGMVCVKCSILMLYDRIFRVPAFRKALIALAAFIAAWALTAFFASIFNCYPISSAWDPTIRGRCIDYGKVTLVIGILNVLVDFTMLVYPIPMVWNLNMSTRRKFLLSLTFAAGCCACVISIARLFYARRVASTYDPSWDNVYGGILSGLEIATGIIACSIITYRPLVEKVFGKGNTTRGASAKGSRSSLSANRQGWNKITVQQDVELVSHHDT</sequence>
<name>A0A6G1IIS2_9PLEO</name>
<proteinExistence type="inferred from homology"/>
<feature type="domain" description="Rhodopsin" evidence="7">
    <location>
        <begin position="41"/>
        <end position="275"/>
    </location>
</feature>
<comment type="subcellular location">
    <subcellularLocation>
        <location evidence="1">Membrane</location>
        <topology evidence="1">Multi-pass membrane protein</topology>
    </subcellularLocation>
</comment>
<feature type="transmembrane region" description="Helical" evidence="6">
    <location>
        <begin position="248"/>
        <end position="270"/>
    </location>
</feature>
<dbReference type="PANTHER" id="PTHR33048">
    <property type="entry name" value="PTH11-LIKE INTEGRAL MEMBRANE PROTEIN (AFU_ORTHOLOGUE AFUA_5G11245)"/>
    <property type="match status" value="1"/>
</dbReference>
<evidence type="ECO:0000256" key="3">
    <source>
        <dbReference type="ARBA" id="ARBA00022989"/>
    </source>
</evidence>
<keyword evidence="9" id="KW-1185">Reference proteome</keyword>
<evidence type="ECO:0000256" key="5">
    <source>
        <dbReference type="ARBA" id="ARBA00038359"/>
    </source>
</evidence>
<dbReference type="InterPro" id="IPR052337">
    <property type="entry name" value="SAT4-like"/>
</dbReference>
<feature type="transmembrane region" description="Helical" evidence="6">
    <location>
        <begin position="61"/>
        <end position="80"/>
    </location>
</feature>
<comment type="similarity">
    <text evidence="5">Belongs to the SAT4 family.</text>
</comment>
<dbReference type="EMBL" id="MU005618">
    <property type="protein sequence ID" value="KAF2677799.1"/>
    <property type="molecule type" value="Genomic_DNA"/>
</dbReference>